<dbReference type="InterPro" id="IPR006600">
    <property type="entry name" value="HTH_CenpB_DNA-bd_dom"/>
</dbReference>
<dbReference type="Gene3D" id="1.10.10.60">
    <property type="entry name" value="Homeodomain-like"/>
    <property type="match status" value="2"/>
</dbReference>
<dbReference type="Proteomes" id="UP000224854">
    <property type="component" value="Unassembled WGS sequence"/>
</dbReference>
<sequence>MDGSAASVMDDHHHRSHPHLHHSQHHHPFASHQQHQDVANSMAQCGPYTGGDNWLGIAISPYAVAATSYDGGHLGEYTAYGSFMASSGCLDAMGHMAPPAMQPQHHQHHHQLIQPAPPMAHHAHGAHSHSHGLPLLNTNTAWPSQLTNPTPTTSSAGSFTLALTPVSSGPPPTPTLPPTTTGVTAAPPPATPAAAATVKGHRPSQTTDVPKQPEKVPRKTLSAEQKRAMCQYSDDHPGTRQADIGAKFGVERSTVSKVLRHRDQYLKREQDPDFVLKRAKGKHPDFDRTLSNYIRRKQQRGFEIRDDEIMEQAKLFASASGSQDELLGSLTSNWLHKFKQKHGIGSGRLMRRASETNIPDSASMSTALASIKKSRGKKSSCSSVMSPESPTHPLSPLSGSRSDEDLHKDTLEFEFTYRAQGSQSNASLASDVPRAENCAAMNEHNMASSFSAEALSPAASFNFSPDSNVGSFSVDGRIVPLKTEHLSPDFHHRGKRSNTFPTIDVSFVNQEQQRNHSLDEGIFAAEPLTPRHFACASTSSSVVQSPTTDTPFNIDSALASPPPPSSLRRVSSSSSMNGRSTGAASTTSTPAESLPASPTIEEARQAASTLLSYMHRLSTNGVIDQSDYLAAMQLTKKLQLHQHQSSRPTIGGLTRIPEGDHEMTISTETLEVR</sequence>
<feature type="region of interest" description="Disordered" evidence="3">
    <location>
        <begin position="1"/>
        <end position="44"/>
    </location>
</feature>
<dbReference type="GO" id="GO:0003677">
    <property type="term" value="F:DNA binding"/>
    <property type="evidence" value="ECO:0007669"/>
    <property type="project" value="UniProtKB-KW"/>
</dbReference>
<dbReference type="PANTHER" id="PTHR19303:SF70">
    <property type="entry name" value="HTH CENPB-TYPE DOMAIN-CONTAINING PROTEIN"/>
    <property type="match status" value="1"/>
</dbReference>
<dbReference type="InterPro" id="IPR007889">
    <property type="entry name" value="HTH_Psq"/>
</dbReference>
<dbReference type="OrthoDB" id="9909311at2759"/>
<feature type="compositionally biased region" description="Pro residues" evidence="3">
    <location>
        <begin position="168"/>
        <end position="177"/>
    </location>
</feature>
<feature type="compositionally biased region" description="Polar residues" evidence="3">
    <location>
        <begin position="145"/>
        <end position="158"/>
    </location>
</feature>
<feature type="compositionally biased region" description="Low complexity" evidence="3">
    <location>
        <begin position="566"/>
        <end position="597"/>
    </location>
</feature>
<organism evidence="5 6">
    <name type="scientific">Ophiocordyceps australis</name>
    <dbReference type="NCBI Taxonomy" id="1399860"/>
    <lineage>
        <taxon>Eukaryota</taxon>
        <taxon>Fungi</taxon>
        <taxon>Dikarya</taxon>
        <taxon>Ascomycota</taxon>
        <taxon>Pezizomycotina</taxon>
        <taxon>Sordariomycetes</taxon>
        <taxon>Hypocreomycetidae</taxon>
        <taxon>Hypocreales</taxon>
        <taxon>Ophiocordycipitaceae</taxon>
        <taxon>Ophiocordyceps</taxon>
    </lineage>
</organism>
<feature type="compositionally biased region" description="Polar residues" evidence="3">
    <location>
        <begin position="664"/>
        <end position="673"/>
    </location>
</feature>
<dbReference type="EMBL" id="NJEU01001184">
    <property type="protein sequence ID" value="PHH68227.1"/>
    <property type="molecule type" value="Genomic_DNA"/>
</dbReference>
<feature type="region of interest" description="Disordered" evidence="3">
    <location>
        <begin position="640"/>
        <end position="673"/>
    </location>
</feature>
<dbReference type="PROSITE" id="PS51253">
    <property type="entry name" value="HTH_CENPB"/>
    <property type="match status" value="1"/>
</dbReference>
<feature type="compositionally biased region" description="Polar residues" evidence="3">
    <location>
        <begin position="356"/>
        <end position="368"/>
    </location>
</feature>
<dbReference type="Pfam" id="PF03221">
    <property type="entry name" value="HTH_Tnp_Tc5"/>
    <property type="match status" value="1"/>
</dbReference>
<evidence type="ECO:0000313" key="5">
    <source>
        <dbReference type="EMBL" id="PHH68227.1"/>
    </source>
</evidence>
<feature type="region of interest" description="Disordered" evidence="3">
    <location>
        <begin position="145"/>
        <end position="225"/>
    </location>
</feature>
<reference evidence="5 6" key="1">
    <citation type="submission" date="2017-06" db="EMBL/GenBank/DDBJ databases">
        <title>Ant-infecting Ophiocordyceps genomes reveal a high diversity of potential behavioral manipulation genes and a possible major role for enterotoxins.</title>
        <authorList>
            <person name="De Bekker C."/>
            <person name="Evans H.C."/>
            <person name="Brachmann A."/>
            <person name="Hughes D.P."/>
        </authorList>
    </citation>
    <scope>NUCLEOTIDE SEQUENCE [LARGE SCALE GENOMIC DNA]</scope>
    <source>
        <strain evidence="5 6">1348a</strain>
    </source>
</reference>
<evidence type="ECO:0000256" key="2">
    <source>
        <dbReference type="ARBA" id="ARBA00023242"/>
    </source>
</evidence>
<keyword evidence="6" id="KW-1185">Reference proteome</keyword>
<feature type="domain" description="HTH CENPB-type" evidence="4">
    <location>
        <begin position="274"/>
        <end position="348"/>
    </location>
</feature>
<feature type="compositionally biased region" description="Low complexity" evidence="3">
    <location>
        <begin position="540"/>
        <end position="559"/>
    </location>
</feature>
<proteinExistence type="predicted"/>
<name>A0A2C5YHJ1_9HYPO</name>
<dbReference type="InterPro" id="IPR009057">
    <property type="entry name" value="Homeodomain-like_sf"/>
</dbReference>
<gene>
    <name evidence="5" type="ORF">CDD82_715</name>
</gene>
<dbReference type="GO" id="GO:0005634">
    <property type="term" value="C:nucleus"/>
    <property type="evidence" value="ECO:0007669"/>
    <property type="project" value="TreeGrafter"/>
</dbReference>
<feature type="compositionally biased region" description="Low complexity" evidence="3">
    <location>
        <begin position="379"/>
        <end position="389"/>
    </location>
</feature>
<keyword evidence="2" id="KW-0539">Nucleus</keyword>
<keyword evidence="1" id="KW-0238">DNA-binding</keyword>
<protein>
    <recommendedName>
        <fullName evidence="4">HTH CENPB-type domain-containing protein</fullName>
    </recommendedName>
</protein>
<accession>A0A2C5YHJ1</accession>
<feature type="region of interest" description="Disordered" evidence="3">
    <location>
        <begin position="540"/>
        <end position="597"/>
    </location>
</feature>
<dbReference type="AlphaFoldDB" id="A0A2C5YHJ1"/>
<evidence type="ECO:0000256" key="3">
    <source>
        <dbReference type="SAM" id="MobiDB-lite"/>
    </source>
</evidence>
<comment type="caution">
    <text evidence="5">The sequence shown here is derived from an EMBL/GenBank/DDBJ whole genome shotgun (WGS) entry which is preliminary data.</text>
</comment>
<evidence type="ECO:0000256" key="1">
    <source>
        <dbReference type="ARBA" id="ARBA00023125"/>
    </source>
</evidence>
<dbReference type="Pfam" id="PF04218">
    <property type="entry name" value="CENP-B_N"/>
    <property type="match status" value="1"/>
</dbReference>
<feature type="compositionally biased region" description="Basic residues" evidence="3">
    <location>
        <begin position="14"/>
        <end position="29"/>
    </location>
</feature>
<evidence type="ECO:0000313" key="6">
    <source>
        <dbReference type="Proteomes" id="UP000224854"/>
    </source>
</evidence>
<dbReference type="PANTHER" id="PTHR19303">
    <property type="entry name" value="TRANSPOSON"/>
    <property type="match status" value="1"/>
</dbReference>
<dbReference type="SMART" id="SM00674">
    <property type="entry name" value="CENPB"/>
    <property type="match status" value="1"/>
</dbReference>
<feature type="region of interest" description="Disordered" evidence="3">
    <location>
        <begin position="356"/>
        <end position="403"/>
    </location>
</feature>
<evidence type="ECO:0000259" key="4">
    <source>
        <dbReference type="PROSITE" id="PS51253"/>
    </source>
</evidence>
<dbReference type="InterPro" id="IPR050863">
    <property type="entry name" value="CenT-Element_Derived"/>
</dbReference>
<dbReference type="SUPFAM" id="SSF46689">
    <property type="entry name" value="Homeodomain-like"/>
    <property type="match status" value="2"/>
</dbReference>